<reference evidence="2 3" key="1">
    <citation type="submission" date="2018-11" db="EMBL/GenBank/DDBJ databases">
        <authorList>
            <consortium name="Pathogen Informatics"/>
        </authorList>
    </citation>
    <scope>NUCLEOTIDE SEQUENCE [LARGE SCALE GENOMIC DNA]</scope>
</reference>
<dbReference type="WBParaSite" id="HPBE_0002040701-mRNA-1">
    <property type="protein sequence ID" value="HPBE_0002040701-mRNA-1"/>
    <property type="gene ID" value="HPBE_0002040701"/>
</dbReference>
<gene>
    <name evidence="2" type="ORF">HPBE_LOCUS20405</name>
</gene>
<evidence type="ECO:0000313" key="4">
    <source>
        <dbReference type="WBParaSite" id="HPBE_0002040701-mRNA-1"/>
    </source>
</evidence>
<name>A0A183GDR5_HELPZ</name>
<evidence type="ECO:0000256" key="1">
    <source>
        <dbReference type="SAM" id="MobiDB-lite"/>
    </source>
</evidence>
<dbReference type="Proteomes" id="UP000050761">
    <property type="component" value="Unassembled WGS sequence"/>
</dbReference>
<reference evidence="4" key="2">
    <citation type="submission" date="2019-09" db="UniProtKB">
        <authorList>
            <consortium name="WormBaseParasite"/>
        </authorList>
    </citation>
    <scope>IDENTIFICATION</scope>
</reference>
<protein>
    <submittedName>
        <fullName evidence="4">DBR1 domain-containing protein</fullName>
    </submittedName>
</protein>
<organism evidence="3 4">
    <name type="scientific">Heligmosomoides polygyrus</name>
    <name type="common">Parasitic roundworm</name>
    <dbReference type="NCBI Taxonomy" id="6339"/>
    <lineage>
        <taxon>Eukaryota</taxon>
        <taxon>Metazoa</taxon>
        <taxon>Ecdysozoa</taxon>
        <taxon>Nematoda</taxon>
        <taxon>Chromadorea</taxon>
        <taxon>Rhabditida</taxon>
        <taxon>Rhabditina</taxon>
        <taxon>Rhabditomorpha</taxon>
        <taxon>Strongyloidea</taxon>
        <taxon>Heligmosomidae</taxon>
        <taxon>Heligmosomoides</taxon>
    </lineage>
</organism>
<keyword evidence="3" id="KW-1185">Reference proteome</keyword>
<feature type="region of interest" description="Disordered" evidence="1">
    <location>
        <begin position="1"/>
        <end position="38"/>
    </location>
</feature>
<feature type="compositionally biased region" description="Polar residues" evidence="1">
    <location>
        <begin position="1"/>
        <end position="10"/>
    </location>
</feature>
<dbReference type="AlphaFoldDB" id="A0A183GDR5"/>
<accession>A0A3P8AZR7</accession>
<accession>A0A183GDR5</accession>
<evidence type="ECO:0000313" key="2">
    <source>
        <dbReference type="EMBL" id="VDP19772.1"/>
    </source>
</evidence>
<sequence>EGNFENPGSSDDSDEGNFENPGSSDDQIAPFSAGPDFGYPIRIQPDKWYQKFLCAPKGNKDELLPGILPANHRSSAEEDWKVAKIAFLSASCLDGNPSKSRASDCRELRHRFKRGYLDRILASDEKPMLCGNGEAGKQWLERNELGVLTSKPELHRKKVLL</sequence>
<proteinExistence type="predicted"/>
<evidence type="ECO:0000313" key="3">
    <source>
        <dbReference type="Proteomes" id="UP000050761"/>
    </source>
</evidence>
<dbReference type="EMBL" id="UZAH01032121">
    <property type="protein sequence ID" value="VDP19772.1"/>
    <property type="molecule type" value="Genomic_DNA"/>
</dbReference>